<proteinExistence type="predicted"/>
<gene>
    <name evidence="1" type="ORF">H6F99_24525</name>
</gene>
<sequence>MTTEPSRLDRIEAILERVAVQQETTATRLDNLTGKVDEIVYKVDDFISTATTVLGRSTMLDEIILSNNTRTSILENIVVRLDRNQEESNRNFELHQQRFEENQRSTNAALERLEAILIQLMDK</sequence>
<protein>
    <submittedName>
        <fullName evidence="1">Uncharacterized protein</fullName>
    </submittedName>
</protein>
<organism evidence="1 2">
    <name type="scientific">Aphanizomenon flos-aquae FACHB-1040</name>
    <dbReference type="NCBI Taxonomy" id="2692887"/>
    <lineage>
        <taxon>Bacteria</taxon>
        <taxon>Bacillati</taxon>
        <taxon>Cyanobacteriota</taxon>
        <taxon>Cyanophyceae</taxon>
        <taxon>Nostocales</taxon>
        <taxon>Aphanizomenonaceae</taxon>
        <taxon>Aphanizomenon</taxon>
    </lineage>
</organism>
<keyword evidence="2" id="KW-1185">Reference proteome</keyword>
<dbReference type="EMBL" id="JACJQT010000107">
    <property type="protein sequence ID" value="MBD2281319.1"/>
    <property type="molecule type" value="Genomic_DNA"/>
</dbReference>
<evidence type="ECO:0000313" key="2">
    <source>
        <dbReference type="Proteomes" id="UP000606721"/>
    </source>
</evidence>
<dbReference type="Proteomes" id="UP000606721">
    <property type="component" value="Unassembled WGS sequence"/>
</dbReference>
<reference evidence="1 2" key="1">
    <citation type="journal article" date="2020" name="ISME J.">
        <title>Comparative genomics reveals insights into cyanobacterial evolution and habitat adaptation.</title>
        <authorList>
            <person name="Chen M.Y."/>
            <person name="Teng W.K."/>
            <person name="Zhao L."/>
            <person name="Hu C.X."/>
            <person name="Zhou Y.K."/>
            <person name="Han B.P."/>
            <person name="Song L.R."/>
            <person name="Shu W.S."/>
        </authorList>
    </citation>
    <scope>NUCLEOTIDE SEQUENCE [LARGE SCALE GENOMIC DNA]</scope>
    <source>
        <strain evidence="1 2">FACHB-1040</strain>
    </source>
</reference>
<name>A0ABR8C2I7_APHFL</name>
<accession>A0ABR8C2I7</accession>
<dbReference type="RefSeq" id="WP_168499604.1">
    <property type="nucleotide sequence ID" value="NZ_JACJQT010000107.1"/>
</dbReference>
<comment type="caution">
    <text evidence="1">The sequence shown here is derived from an EMBL/GenBank/DDBJ whole genome shotgun (WGS) entry which is preliminary data.</text>
</comment>
<evidence type="ECO:0000313" key="1">
    <source>
        <dbReference type="EMBL" id="MBD2281319.1"/>
    </source>
</evidence>